<evidence type="ECO:0000313" key="2">
    <source>
        <dbReference type="EMBL" id="SHH46447.1"/>
    </source>
</evidence>
<dbReference type="Proteomes" id="UP000184447">
    <property type="component" value="Unassembled WGS sequence"/>
</dbReference>
<gene>
    <name evidence="2" type="ORF">SAMN02745207_01229</name>
</gene>
<feature type="transmembrane region" description="Helical" evidence="1">
    <location>
        <begin position="6"/>
        <end position="23"/>
    </location>
</feature>
<dbReference type="AlphaFoldDB" id="A0A1M5T6Q6"/>
<keyword evidence="3" id="KW-1185">Reference proteome</keyword>
<name>A0A1M5T6Q6_9CLOT</name>
<dbReference type="RefSeq" id="WP_073337550.1">
    <property type="nucleotide sequence ID" value="NZ_FQXM01000005.1"/>
</dbReference>
<sequence>MDIPVWQYVLSMSIYFILLLFIVEYMRKHYVFAKWFWIASLFTFPLWLMGGVVGWFRWSKIISVIIPTIFVGYCRIANYEKRKGKFWESLQKGWVLWIVYGVLFLNIMEATIKDFTMGNYFNAGCGLLLCVTIPFPKKFWRYSTEKPGDLIVFTTLAWNFLYTTWNACFVYAETPVFFASSLCIILAAEIYPIIKKKPELYVMARVYTLASHLIIRSCIPTLFPTLMDASSWHNASFMKYWGIVNFILIVPYAFWYIGQVRSGKADVSFKRGRVNLTT</sequence>
<dbReference type="EMBL" id="FQXM01000005">
    <property type="protein sequence ID" value="SHH46447.1"/>
    <property type="molecule type" value="Genomic_DNA"/>
</dbReference>
<evidence type="ECO:0000256" key="1">
    <source>
        <dbReference type="SAM" id="Phobius"/>
    </source>
</evidence>
<keyword evidence="1" id="KW-1133">Transmembrane helix</keyword>
<evidence type="ECO:0000313" key="3">
    <source>
        <dbReference type="Proteomes" id="UP000184447"/>
    </source>
</evidence>
<protein>
    <submittedName>
        <fullName evidence="2">Uncharacterized protein</fullName>
    </submittedName>
</protein>
<keyword evidence="1" id="KW-0472">Membrane</keyword>
<reference evidence="2 3" key="1">
    <citation type="submission" date="2016-11" db="EMBL/GenBank/DDBJ databases">
        <authorList>
            <person name="Jaros S."/>
            <person name="Januszkiewicz K."/>
            <person name="Wedrychowicz H."/>
        </authorList>
    </citation>
    <scope>NUCLEOTIDE SEQUENCE [LARGE SCALE GENOMIC DNA]</scope>
    <source>
        <strain evidence="2 3">DSM 8605</strain>
    </source>
</reference>
<feature type="transmembrane region" description="Helical" evidence="1">
    <location>
        <begin position="206"/>
        <end position="226"/>
    </location>
</feature>
<accession>A0A1M5T6Q6</accession>
<feature type="transmembrane region" description="Helical" evidence="1">
    <location>
        <begin position="90"/>
        <end position="108"/>
    </location>
</feature>
<feature type="transmembrane region" description="Helical" evidence="1">
    <location>
        <begin position="35"/>
        <end position="55"/>
    </location>
</feature>
<dbReference type="OrthoDB" id="411176at2"/>
<keyword evidence="1" id="KW-0812">Transmembrane</keyword>
<proteinExistence type="predicted"/>
<feature type="transmembrane region" description="Helical" evidence="1">
    <location>
        <begin position="61"/>
        <end position="78"/>
    </location>
</feature>
<dbReference type="STRING" id="1121316.SAMN02745207_01229"/>
<feature type="transmembrane region" description="Helical" evidence="1">
    <location>
        <begin position="238"/>
        <end position="257"/>
    </location>
</feature>
<feature type="transmembrane region" description="Helical" evidence="1">
    <location>
        <begin position="177"/>
        <end position="194"/>
    </location>
</feature>
<organism evidence="2 3">
    <name type="scientific">Clostridium grantii DSM 8605</name>
    <dbReference type="NCBI Taxonomy" id="1121316"/>
    <lineage>
        <taxon>Bacteria</taxon>
        <taxon>Bacillati</taxon>
        <taxon>Bacillota</taxon>
        <taxon>Clostridia</taxon>
        <taxon>Eubacteriales</taxon>
        <taxon>Clostridiaceae</taxon>
        <taxon>Clostridium</taxon>
    </lineage>
</organism>